<comment type="similarity">
    <text evidence="1">Belongs to the TRAFAC class TrmE-Era-EngA-EngB-Septin-like GTPase superfamily. AIG1/Toc34/Toc159-like paraseptin GTPase family. IAN subfamily.</text>
</comment>
<sequence>MSENVNLLLVGRTGNGKSSTGNSILGRTEFKITVVDGPGIGDASLDDPDQVAKTIDLTKQALEYCPDGFSAVLVVLKYGEIFTKQEKDAVQTVKAILGSHVLASHGVIVMTRGENFETDQEEDHLSFKDWCGQQTGDIAKILTECKGRFVLFSNRTKEKTKLDEQRLELLKQVDRCQSVPYMKQNYDAAKADRHRLKVSSKLAIMEEKNGKIVKKMTAAINKLDISRQPGEAIRKLNRLESDLNKHKGELLTQTKGTGMGQSLFIELDVVAMSLTTKRQLAESYQQLHEKDEHEATKHKHADTCQQQVEASKKDMTRQAQQEPNSRPDHRQANTVTTVCMLSVVVMLSVVMLSVVKSCDVACFKRCDLEC</sequence>
<dbReference type="InterPro" id="IPR027417">
    <property type="entry name" value="P-loop_NTPase"/>
</dbReference>
<evidence type="ECO:0000313" key="7">
    <source>
        <dbReference type="EMBL" id="CAG5124227.1"/>
    </source>
</evidence>
<evidence type="ECO:0000256" key="2">
    <source>
        <dbReference type="ARBA" id="ARBA00022741"/>
    </source>
</evidence>
<evidence type="ECO:0000256" key="3">
    <source>
        <dbReference type="ARBA" id="ARBA00023134"/>
    </source>
</evidence>
<dbReference type="OrthoDB" id="6095869at2759"/>
<keyword evidence="8" id="KW-1185">Reference proteome</keyword>
<feature type="domain" description="AIG1-type G" evidence="6">
    <location>
        <begin position="2"/>
        <end position="190"/>
    </location>
</feature>
<feature type="region of interest" description="Disordered" evidence="4">
    <location>
        <begin position="285"/>
        <end position="331"/>
    </location>
</feature>
<accession>A0A8S3Z3Z4</accession>
<dbReference type="PANTHER" id="PTHR10903">
    <property type="entry name" value="GTPASE, IMAP FAMILY MEMBER-RELATED"/>
    <property type="match status" value="1"/>
</dbReference>
<dbReference type="InterPro" id="IPR045058">
    <property type="entry name" value="GIMA/IAN/Toc"/>
</dbReference>
<proteinExistence type="inferred from homology"/>
<gene>
    <name evidence="7" type="ORF">CUNI_LOCUS9785</name>
</gene>
<keyword evidence="5" id="KW-1133">Transmembrane helix</keyword>
<dbReference type="GO" id="GO:0005525">
    <property type="term" value="F:GTP binding"/>
    <property type="evidence" value="ECO:0007669"/>
    <property type="project" value="UniProtKB-KW"/>
</dbReference>
<reference evidence="7" key="1">
    <citation type="submission" date="2021-04" db="EMBL/GenBank/DDBJ databases">
        <authorList>
            <consortium name="Molecular Ecology Group"/>
        </authorList>
    </citation>
    <scope>NUCLEOTIDE SEQUENCE</scope>
</reference>
<dbReference type="AlphaFoldDB" id="A0A8S3Z3Z4"/>
<name>A0A8S3Z3Z4_9EUPU</name>
<protein>
    <recommendedName>
        <fullName evidence="6">AIG1-type G domain-containing protein</fullName>
    </recommendedName>
</protein>
<dbReference type="EMBL" id="CAJHNH020001729">
    <property type="protein sequence ID" value="CAG5124227.1"/>
    <property type="molecule type" value="Genomic_DNA"/>
</dbReference>
<dbReference type="SUPFAM" id="SSF52540">
    <property type="entry name" value="P-loop containing nucleoside triphosphate hydrolases"/>
    <property type="match status" value="1"/>
</dbReference>
<dbReference type="PROSITE" id="PS51720">
    <property type="entry name" value="G_AIG1"/>
    <property type="match status" value="1"/>
</dbReference>
<dbReference type="Pfam" id="PF04548">
    <property type="entry name" value="AIG1"/>
    <property type="match status" value="1"/>
</dbReference>
<evidence type="ECO:0000256" key="5">
    <source>
        <dbReference type="SAM" id="Phobius"/>
    </source>
</evidence>
<organism evidence="7 8">
    <name type="scientific">Candidula unifasciata</name>
    <dbReference type="NCBI Taxonomy" id="100452"/>
    <lineage>
        <taxon>Eukaryota</taxon>
        <taxon>Metazoa</taxon>
        <taxon>Spiralia</taxon>
        <taxon>Lophotrochozoa</taxon>
        <taxon>Mollusca</taxon>
        <taxon>Gastropoda</taxon>
        <taxon>Heterobranchia</taxon>
        <taxon>Euthyneura</taxon>
        <taxon>Panpulmonata</taxon>
        <taxon>Eupulmonata</taxon>
        <taxon>Stylommatophora</taxon>
        <taxon>Helicina</taxon>
        <taxon>Helicoidea</taxon>
        <taxon>Geomitridae</taxon>
        <taxon>Candidula</taxon>
    </lineage>
</organism>
<keyword evidence="5" id="KW-0472">Membrane</keyword>
<dbReference type="InterPro" id="IPR006703">
    <property type="entry name" value="G_AIG1"/>
</dbReference>
<evidence type="ECO:0000256" key="1">
    <source>
        <dbReference type="ARBA" id="ARBA00008535"/>
    </source>
</evidence>
<keyword evidence="5" id="KW-0812">Transmembrane</keyword>
<evidence type="ECO:0000259" key="6">
    <source>
        <dbReference type="PROSITE" id="PS51720"/>
    </source>
</evidence>
<keyword evidence="2" id="KW-0547">Nucleotide-binding</keyword>
<keyword evidence="3" id="KW-0342">GTP-binding</keyword>
<dbReference type="Gene3D" id="3.40.50.300">
    <property type="entry name" value="P-loop containing nucleotide triphosphate hydrolases"/>
    <property type="match status" value="1"/>
</dbReference>
<feature type="transmembrane region" description="Helical" evidence="5">
    <location>
        <begin position="335"/>
        <end position="355"/>
    </location>
</feature>
<evidence type="ECO:0000256" key="4">
    <source>
        <dbReference type="SAM" id="MobiDB-lite"/>
    </source>
</evidence>
<dbReference type="Proteomes" id="UP000678393">
    <property type="component" value="Unassembled WGS sequence"/>
</dbReference>
<comment type="caution">
    <text evidence="7">The sequence shown here is derived from an EMBL/GenBank/DDBJ whole genome shotgun (WGS) entry which is preliminary data.</text>
</comment>
<evidence type="ECO:0000313" key="8">
    <source>
        <dbReference type="Proteomes" id="UP000678393"/>
    </source>
</evidence>
<dbReference type="PANTHER" id="PTHR10903:SF184">
    <property type="entry name" value="GTP-BINDING PROTEIN A"/>
    <property type="match status" value="1"/>
</dbReference>